<dbReference type="Proteomes" id="UP001151760">
    <property type="component" value="Unassembled WGS sequence"/>
</dbReference>
<name>A0ABQ5D2B2_9ASTR</name>
<keyword evidence="4" id="KW-1185">Reference proteome</keyword>
<accession>A0ABQ5D2B2</accession>
<feature type="compositionally biased region" description="Polar residues" evidence="2">
    <location>
        <begin position="348"/>
        <end position="359"/>
    </location>
</feature>
<evidence type="ECO:0000256" key="2">
    <source>
        <dbReference type="SAM" id="MobiDB-lite"/>
    </source>
</evidence>
<keyword evidence="1" id="KW-0175">Coiled coil</keyword>
<evidence type="ECO:0000313" key="4">
    <source>
        <dbReference type="Proteomes" id="UP001151760"/>
    </source>
</evidence>
<organism evidence="3 4">
    <name type="scientific">Tanacetum coccineum</name>
    <dbReference type="NCBI Taxonomy" id="301880"/>
    <lineage>
        <taxon>Eukaryota</taxon>
        <taxon>Viridiplantae</taxon>
        <taxon>Streptophyta</taxon>
        <taxon>Embryophyta</taxon>
        <taxon>Tracheophyta</taxon>
        <taxon>Spermatophyta</taxon>
        <taxon>Magnoliopsida</taxon>
        <taxon>eudicotyledons</taxon>
        <taxon>Gunneridae</taxon>
        <taxon>Pentapetalae</taxon>
        <taxon>asterids</taxon>
        <taxon>campanulids</taxon>
        <taxon>Asterales</taxon>
        <taxon>Asteraceae</taxon>
        <taxon>Asteroideae</taxon>
        <taxon>Anthemideae</taxon>
        <taxon>Anthemidinae</taxon>
        <taxon>Tanacetum</taxon>
    </lineage>
</organism>
<evidence type="ECO:0000256" key="1">
    <source>
        <dbReference type="SAM" id="Coils"/>
    </source>
</evidence>
<sequence length="567" mass="64754">MEYATTVLSTTQPEFSQPDSGLVVPVFQKGDDPIDAINHMMSEDKLLMLLEQQENTHLEQWKATTGNNGLYFVYNAKGRVKLPSSVLAQEKKGMKHGLMIKGFLDSKPSDCHYPQCISKPMILDAYDSDCDELNSAKIVSCESFQEWLRCITETETDINRDSNIIPYSQYPSETQTEYCTRIHNSSAQQDVLILSMFEQLNTQVMHCTNVNLEYKSANKALTTKLDRYKEEVKDLKENQNSQAKDTVIVKLKEQIKSLKGNVDDSKVKMDMDEIETLNIELEHRVTKLVLRYEHLRQTLYANLRTRLNKRITTTNEVPSRKPIVLESESPKPVVNLVYSRKLRKNKNTESVSKTMSANKQEPRKSWGSTKTNIPSTSLMNACCSKFVPLVFWTTVARRHLTKNALSSPFISKFLGTVKFGNDQVTKIMVMETIRLGILLFKGFITLKDLGIIYFLWDNSVIPISSGFSSTHMLHSQSRRKLDLSEILPCVEEVQMDEDKEGKAIDPSHYHGMIGTLLYLTATKDFYNWNERCEATFESAYAEKGSIEKPLERKRLLEELGKDSIGGR</sequence>
<protein>
    <submittedName>
        <fullName evidence="3">Uncharacterized protein</fullName>
    </submittedName>
</protein>
<proteinExistence type="predicted"/>
<feature type="region of interest" description="Disordered" evidence="2">
    <location>
        <begin position="345"/>
        <end position="370"/>
    </location>
</feature>
<feature type="coiled-coil region" evidence="1">
    <location>
        <begin position="211"/>
        <end position="268"/>
    </location>
</feature>
<evidence type="ECO:0000313" key="3">
    <source>
        <dbReference type="EMBL" id="GJT32932.1"/>
    </source>
</evidence>
<comment type="caution">
    <text evidence="3">The sequence shown here is derived from an EMBL/GenBank/DDBJ whole genome shotgun (WGS) entry which is preliminary data.</text>
</comment>
<reference evidence="3" key="1">
    <citation type="journal article" date="2022" name="Int. J. Mol. Sci.">
        <title>Draft Genome of Tanacetum Coccineum: Genomic Comparison of Closely Related Tanacetum-Family Plants.</title>
        <authorList>
            <person name="Yamashiro T."/>
            <person name="Shiraishi A."/>
            <person name="Nakayama K."/>
            <person name="Satake H."/>
        </authorList>
    </citation>
    <scope>NUCLEOTIDE SEQUENCE</scope>
</reference>
<gene>
    <name evidence="3" type="ORF">Tco_0923351</name>
</gene>
<reference evidence="3" key="2">
    <citation type="submission" date="2022-01" db="EMBL/GenBank/DDBJ databases">
        <authorList>
            <person name="Yamashiro T."/>
            <person name="Shiraishi A."/>
            <person name="Satake H."/>
            <person name="Nakayama K."/>
        </authorList>
    </citation>
    <scope>NUCLEOTIDE SEQUENCE</scope>
</reference>
<dbReference type="EMBL" id="BQNB010014834">
    <property type="protein sequence ID" value="GJT32932.1"/>
    <property type="molecule type" value="Genomic_DNA"/>
</dbReference>